<gene>
    <name evidence="1" type="ORF">Hokovirus_4_78</name>
</gene>
<accession>A0A1V0SHI7</accession>
<reference evidence="1" key="1">
    <citation type="journal article" date="2017" name="Science">
        <title>Giant viruses with an expanded complement of translation system components.</title>
        <authorList>
            <person name="Schulz F."/>
            <person name="Yutin N."/>
            <person name="Ivanova N.N."/>
            <person name="Ortega D.R."/>
            <person name="Lee T.K."/>
            <person name="Vierheilig J."/>
            <person name="Daims H."/>
            <person name="Horn M."/>
            <person name="Wagner M."/>
            <person name="Jensen G.J."/>
            <person name="Kyrpides N.C."/>
            <person name="Koonin E.V."/>
            <person name="Woyke T."/>
        </authorList>
    </citation>
    <scope>NUCLEOTIDE SEQUENCE</scope>
    <source>
        <strain evidence="1">HKV1</strain>
    </source>
</reference>
<organism evidence="1">
    <name type="scientific">Hokovirus HKV1</name>
    <dbReference type="NCBI Taxonomy" id="1977638"/>
    <lineage>
        <taxon>Viruses</taxon>
        <taxon>Varidnaviria</taxon>
        <taxon>Bamfordvirae</taxon>
        <taxon>Nucleocytoviricota</taxon>
        <taxon>Megaviricetes</taxon>
        <taxon>Imitervirales</taxon>
        <taxon>Mimiviridae</taxon>
        <taxon>Klosneuvirinae</taxon>
        <taxon>Hokovirus</taxon>
    </lineage>
</organism>
<protein>
    <submittedName>
        <fullName evidence="1">Uncharacterized protein</fullName>
    </submittedName>
</protein>
<sequence>MANLYQFQPQDNSNQVLIRKVGNNVAHKKLINRYKHDKNNITICEYLHNEDSLKEKLNVIIEYVIDHAGTKDLENTKQHYIYFCIKHDHEILKPDVLYNVKYYLLHINKDIGNVNLLYEFDKFEDRKKLLETIVNKSYKFLLN</sequence>
<proteinExistence type="predicted"/>
<dbReference type="EMBL" id="KY684106">
    <property type="protein sequence ID" value="ARF11104.1"/>
    <property type="molecule type" value="Genomic_DNA"/>
</dbReference>
<evidence type="ECO:0000313" key="1">
    <source>
        <dbReference type="EMBL" id="ARF11104.1"/>
    </source>
</evidence>
<name>A0A1V0SHI7_9VIRU</name>